<comment type="caution">
    <text evidence="2">The sequence shown here is derived from an EMBL/GenBank/DDBJ whole genome shotgun (WGS) entry which is preliminary data.</text>
</comment>
<dbReference type="STRING" id="1464123.SAMN05444126_10829"/>
<dbReference type="InterPro" id="IPR014922">
    <property type="entry name" value="YdhG-like"/>
</dbReference>
<dbReference type="AlphaFoldDB" id="A0A1H9SUV4"/>
<sequence>MIEFYEYLQHIDNEHHREKVADILQWLKAEYPQLDAQMKWNTPMFTDSGSFIIGLSTAKGHISIALEQDVIAQFEEAIEQAGYSQTERMFRIRWGEDVDYDLLKKIVDEAIEKKQGQTTFWQ</sequence>
<evidence type="ECO:0000313" key="3">
    <source>
        <dbReference type="Proteomes" id="UP000199318"/>
    </source>
</evidence>
<evidence type="ECO:0000313" key="2">
    <source>
        <dbReference type="EMBL" id="SER88782.1"/>
    </source>
</evidence>
<dbReference type="OrthoDB" id="384795at2"/>
<name>A0A1H9SUV4_9BACI</name>
<gene>
    <name evidence="2" type="ORF">SAMN05444126_10829</name>
</gene>
<dbReference type="RefSeq" id="WP_093072542.1">
    <property type="nucleotide sequence ID" value="NZ_FOGV01000008.1"/>
</dbReference>
<accession>A0A1H9SUV4</accession>
<keyword evidence="3" id="KW-1185">Reference proteome</keyword>
<dbReference type="Proteomes" id="UP000199318">
    <property type="component" value="Unassembled WGS sequence"/>
</dbReference>
<dbReference type="Pfam" id="PF08818">
    <property type="entry name" value="DUF1801"/>
    <property type="match status" value="1"/>
</dbReference>
<evidence type="ECO:0000259" key="1">
    <source>
        <dbReference type="Pfam" id="PF08818"/>
    </source>
</evidence>
<dbReference type="SUPFAM" id="SSF159888">
    <property type="entry name" value="YdhG-like"/>
    <property type="match status" value="1"/>
</dbReference>
<reference evidence="3" key="1">
    <citation type="submission" date="2016-10" db="EMBL/GenBank/DDBJ databases">
        <authorList>
            <person name="de Groot N.N."/>
        </authorList>
    </citation>
    <scope>NUCLEOTIDE SEQUENCE [LARGE SCALE GENOMIC DNA]</scope>
    <source>
        <strain evidence="3">10nlg</strain>
    </source>
</reference>
<proteinExistence type="predicted"/>
<dbReference type="Gene3D" id="3.90.1150.200">
    <property type="match status" value="1"/>
</dbReference>
<dbReference type="EMBL" id="FOGV01000008">
    <property type="protein sequence ID" value="SER88782.1"/>
    <property type="molecule type" value="Genomic_DNA"/>
</dbReference>
<protein>
    <recommendedName>
        <fullName evidence="1">YdhG-like domain-containing protein</fullName>
    </recommendedName>
</protein>
<organism evidence="2 3">
    <name type="scientific">Salisediminibacterium halotolerans</name>
    <dbReference type="NCBI Taxonomy" id="517425"/>
    <lineage>
        <taxon>Bacteria</taxon>
        <taxon>Bacillati</taxon>
        <taxon>Bacillota</taxon>
        <taxon>Bacilli</taxon>
        <taxon>Bacillales</taxon>
        <taxon>Bacillaceae</taxon>
        <taxon>Salisediminibacterium</taxon>
    </lineage>
</organism>
<feature type="domain" description="YdhG-like" evidence="1">
    <location>
        <begin position="16"/>
        <end position="111"/>
    </location>
</feature>